<gene>
    <name evidence="2" type="ORF">H9824_06065</name>
</gene>
<proteinExistence type="predicted"/>
<name>A0A9D1ZIN9_9BACE</name>
<protein>
    <submittedName>
        <fullName evidence="2">Uncharacterized protein</fullName>
    </submittedName>
</protein>
<reference evidence="2" key="2">
    <citation type="submission" date="2021-04" db="EMBL/GenBank/DDBJ databases">
        <authorList>
            <person name="Gilroy R."/>
        </authorList>
    </citation>
    <scope>NUCLEOTIDE SEQUENCE</scope>
    <source>
        <strain evidence="2">Gambia2-208</strain>
    </source>
</reference>
<dbReference type="Proteomes" id="UP000886851">
    <property type="component" value="Unassembled WGS sequence"/>
</dbReference>
<feature type="coiled-coil region" evidence="1">
    <location>
        <begin position="29"/>
        <end position="56"/>
    </location>
</feature>
<reference evidence="2" key="1">
    <citation type="journal article" date="2021" name="PeerJ">
        <title>Extensive microbial diversity within the chicken gut microbiome revealed by metagenomics and culture.</title>
        <authorList>
            <person name="Gilroy R."/>
            <person name="Ravi A."/>
            <person name="Getino M."/>
            <person name="Pursley I."/>
            <person name="Horton D.L."/>
            <person name="Alikhan N.F."/>
            <person name="Baker D."/>
            <person name="Gharbi K."/>
            <person name="Hall N."/>
            <person name="Watson M."/>
            <person name="Adriaenssens E.M."/>
            <person name="Foster-Nyarko E."/>
            <person name="Jarju S."/>
            <person name="Secka A."/>
            <person name="Antonio M."/>
            <person name="Oren A."/>
            <person name="Chaudhuri R.R."/>
            <person name="La Ragione R."/>
            <person name="Hildebrand F."/>
            <person name="Pallen M.J."/>
        </authorList>
    </citation>
    <scope>NUCLEOTIDE SEQUENCE</scope>
    <source>
        <strain evidence="2">Gambia2-208</strain>
    </source>
</reference>
<dbReference type="EMBL" id="DXCV01000041">
    <property type="protein sequence ID" value="HIY88251.1"/>
    <property type="molecule type" value="Genomic_DNA"/>
</dbReference>
<organism evidence="2 3">
    <name type="scientific">Candidatus Bacteroides pullicola</name>
    <dbReference type="NCBI Taxonomy" id="2838475"/>
    <lineage>
        <taxon>Bacteria</taxon>
        <taxon>Pseudomonadati</taxon>
        <taxon>Bacteroidota</taxon>
        <taxon>Bacteroidia</taxon>
        <taxon>Bacteroidales</taxon>
        <taxon>Bacteroidaceae</taxon>
        <taxon>Bacteroides</taxon>
    </lineage>
</organism>
<sequence>MNNDEGLKARIEELEQDLLFYLRYYHELAPRSQRMKAVVEKEIERLEEEIKELSRFL</sequence>
<evidence type="ECO:0000256" key="1">
    <source>
        <dbReference type="SAM" id="Coils"/>
    </source>
</evidence>
<accession>A0A9D1ZIN9</accession>
<keyword evidence="1" id="KW-0175">Coiled coil</keyword>
<evidence type="ECO:0000313" key="2">
    <source>
        <dbReference type="EMBL" id="HIY88251.1"/>
    </source>
</evidence>
<dbReference type="AlphaFoldDB" id="A0A9D1ZIN9"/>
<evidence type="ECO:0000313" key="3">
    <source>
        <dbReference type="Proteomes" id="UP000886851"/>
    </source>
</evidence>
<comment type="caution">
    <text evidence="2">The sequence shown here is derived from an EMBL/GenBank/DDBJ whole genome shotgun (WGS) entry which is preliminary data.</text>
</comment>